<reference evidence="1" key="1">
    <citation type="submission" date="2014-09" db="EMBL/GenBank/DDBJ databases">
        <authorList>
            <person name="Magalhaes I.L.F."/>
            <person name="Oliveira U."/>
            <person name="Santos F.R."/>
            <person name="Vidigal T.H.D.A."/>
            <person name="Brescovit A.D."/>
            <person name="Santos A.J."/>
        </authorList>
    </citation>
    <scope>NUCLEOTIDE SEQUENCE</scope>
    <source>
        <tissue evidence="1">Shoot tissue taken approximately 20 cm above the soil surface</tissue>
    </source>
</reference>
<name>A0A0A9BFQ8_ARUDO</name>
<proteinExistence type="predicted"/>
<evidence type="ECO:0000313" key="1">
    <source>
        <dbReference type="EMBL" id="JAD62829.1"/>
    </source>
</evidence>
<dbReference type="AlphaFoldDB" id="A0A0A9BFQ8"/>
<protein>
    <submittedName>
        <fullName evidence="1">Uncharacterized protein</fullName>
    </submittedName>
</protein>
<sequence>MNFVYTKDLIEYSRWVLTHFHSKRGSDNEVDQIKELEGAGPFMRLENLNGKRGNLIYLLTHGIKLALKGVC</sequence>
<reference evidence="1" key="2">
    <citation type="journal article" date="2015" name="Data Brief">
        <title>Shoot transcriptome of the giant reed, Arundo donax.</title>
        <authorList>
            <person name="Barrero R.A."/>
            <person name="Guerrero F.D."/>
            <person name="Moolhuijzen P."/>
            <person name="Goolsby J.A."/>
            <person name="Tidwell J."/>
            <person name="Bellgard S.E."/>
            <person name="Bellgard M.I."/>
        </authorList>
    </citation>
    <scope>NUCLEOTIDE SEQUENCE</scope>
    <source>
        <tissue evidence="1">Shoot tissue taken approximately 20 cm above the soil surface</tissue>
    </source>
</reference>
<accession>A0A0A9BFQ8</accession>
<organism evidence="1">
    <name type="scientific">Arundo donax</name>
    <name type="common">Giant reed</name>
    <name type="synonym">Donax arundinaceus</name>
    <dbReference type="NCBI Taxonomy" id="35708"/>
    <lineage>
        <taxon>Eukaryota</taxon>
        <taxon>Viridiplantae</taxon>
        <taxon>Streptophyta</taxon>
        <taxon>Embryophyta</taxon>
        <taxon>Tracheophyta</taxon>
        <taxon>Spermatophyta</taxon>
        <taxon>Magnoliopsida</taxon>
        <taxon>Liliopsida</taxon>
        <taxon>Poales</taxon>
        <taxon>Poaceae</taxon>
        <taxon>PACMAD clade</taxon>
        <taxon>Arundinoideae</taxon>
        <taxon>Arundineae</taxon>
        <taxon>Arundo</taxon>
    </lineage>
</organism>
<dbReference type="EMBL" id="GBRH01235066">
    <property type="protein sequence ID" value="JAD62829.1"/>
    <property type="molecule type" value="Transcribed_RNA"/>
</dbReference>